<feature type="transmembrane region" description="Helical" evidence="2">
    <location>
        <begin position="64"/>
        <end position="91"/>
    </location>
</feature>
<dbReference type="Proteomes" id="UP000294862">
    <property type="component" value="Unassembled WGS sequence"/>
</dbReference>
<reference evidence="3 4" key="1">
    <citation type="journal article" date="2015" name="Stand. Genomic Sci.">
        <title>Genomic Encyclopedia of Bacterial and Archaeal Type Strains, Phase III: the genomes of soil and plant-associated and newly described type strains.</title>
        <authorList>
            <person name="Whitman W.B."/>
            <person name="Woyke T."/>
            <person name="Klenk H.P."/>
            <person name="Zhou Y."/>
            <person name="Lilburn T.G."/>
            <person name="Beck B.J."/>
            <person name="De Vos P."/>
            <person name="Vandamme P."/>
            <person name="Eisen J.A."/>
            <person name="Garrity G."/>
            <person name="Hugenholtz P."/>
            <person name="Kyrpides N.C."/>
        </authorList>
    </citation>
    <scope>NUCLEOTIDE SEQUENCE [LARGE SCALE GENOMIC DNA]</scope>
    <source>
        <strain evidence="3 4">A3</strain>
    </source>
</reference>
<feature type="region of interest" description="Disordered" evidence="1">
    <location>
        <begin position="167"/>
        <end position="223"/>
    </location>
</feature>
<dbReference type="EMBL" id="SLWQ01000005">
    <property type="protein sequence ID" value="TCO40456.1"/>
    <property type="molecule type" value="Genomic_DNA"/>
</dbReference>
<gene>
    <name evidence="3" type="ORF">EV148_105254</name>
</gene>
<proteinExistence type="predicted"/>
<comment type="caution">
    <text evidence="3">The sequence shown here is derived from an EMBL/GenBank/DDBJ whole genome shotgun (WGS) entry which is preliminary data.</text>
</comment>
<accession>A0A4R2I8Y6</accession>
<protein>
    <submittedName>
        <fullName evidence="3">Uncharacterized protein</fullName>
    </submittedName>
</protein>
<keyword evidence="4" id="KW-1185">Reference proteome</keyword>
<evidence type="ECO:0000256" key="1">
    <source>
        <dbReference type="SAM" id="MobiDB-lite"/>
    </source>
</evidence>
<sequence>MDRYLEALATSALPFDVGIAASIWGVLFVANHLVVARARATNDTQSMIALQGSASLRRGSQPMFVLLQVVVAAFVFAAGAAIGGVAATFFIGGQLVAVASNLGLNVQSLAAARTLASQQGVDGSLVAKGIAADGRSAGSLTADMGLSTVSAQPAGRIKARSAGSALRGLVPPTADSRSNPGGRIPSGGSRIRCSTRRRVLRGSAGSARPHGPSRWLRARRSRR</sequence>
<keyword evidence="2" id="KW-0472">Membrane</keyword>
<keyword evidence="2" id="KW-0812">Transmembrane</keyword>
<dbReference type="AlphaFoldDB" id="A0A4R2I8Y6"/>
<feature type="compositionally biased region" description="Low complexity" evidence="1">
    <location>
        <begin position="176"/>
        <end position="192"/>
    </location>
</feature>
<organism evidence="3 4">
    <name type="scientific">Dokdonella fugitiva</name>
    <dbReference type="NCBI Taxonomy" id="328517"/>
    <lineage>
        <taxon>Bacteria</taxon>
        <taxon>Pseudomonadati</taxon>
        <taxon>Pseudomonadota</taxon>
        <taxon>Gammaproteobacteria</taxon>
        <taxon>Lysobacterales</taxon>
        <taxon>Rhodanobacteraceae</taxon>
        <taxon>Dokdonella</taxon>
    </lineage>
</organism>
<evidence type="ECO:0000313" key="4">
    <source>
        <dbReference type="Proteomes" id="UP000294862"/>
    </source>
</evidence>
<keyword evidence="2" id="KW-1133">Transmembrane helix</keyword>
<feature type="transmembrane region" description="Helical" evidence="2">
    <location>
        <begin position="12"/>
        <end position="30"/>
    </location>
</feature>
<evidence type="ECO:0000256" key="2">
    <source>
        <dbReference type="SAM" id="Phobius"/>
    </source>
</evidence>
<evidence type="ECO:0000313" key="3">
    <source>
        <dbReference type="EMBL" id="TCO40456.1"/>
    </source>
</evidence>
<name>A0A4R2I8Y6_9GAMM</name>